<dbReference type="Proteomes" id="UP000207598">
    <property type="component" value="Unassembled WGS sequence"/>
</dbReference>
<evidence type="ECO:0000313" key="5">
    <source>
        <dbReference type="Proteomes" id="UP000207598"/>
    </source>
</evidence>
<evidence type="ECO:0000256" key="2">
    <source>
        <dbReference type="PROSITE-ProRule" id="PRU00703"/>
    </source>
</evidence>
<accession>A0A238L1G6</accession>
<dbReference type="PROSITE" id="PS51371">
    <property type="entry name" value="CBS"/>
    <property type="match status" value="2"/>
</dbReference>
<name>A0A238L1G6_9RHOB</name>
<dbReference type="SMART" id="SM00116">
    <property type="entry name" value="CBS"/>
    <property type="match status" value="2"/>
</dbReference>
<keyword evidence="5" id="KW-1185">Reference proteome</keyword>
<dbReference type="RefSeq" id="WP_094022886.1">
    <property type="nucleotide sequence ID" value="NZ_FXYF01000014.1"/>
</dbReference>
<keyword evidence="1 2" id="KW-0129">CBS domain</keyword>
<dbReference type="PANTHER" id="PTHR43080">
    <property type="entry name" value="CBS DOMAIN-CONTAINING PROTEIN CBSX3, MITOCHONDRIAL"/>
    <property type="match status" value="1"/>
</dbReference>
<organism evidence="4 5">
    <name type="scientific">Maliponia aquimaris</name>
    <dbReference type="NCBI Taxonomy" id="1673631"/>
    <lineage>
        <taxon>Bacteria</taxon>
        <taxon>Pseudomonadati</taxon>
        <taxon>Pseudomonadota</taxon>
        <taxon>Alphaproteobacteria</taxon>
        <taxon>Rhodobacterales</taxon>
        <taxon>Paracoccaceae</taxon>
        <taxon>Maliponia</taxon>
    </lineage>
</organism>
<dbReference type="InterPro" id="IPR000644">
    <property type="entry name" value="CBS_dom"/>
</dbReference>
<sequence>MLVSRIMRTPVTTITPDTSVRAAAALMAELDLGVLPVCVHGRPIGILTDRDIVIRWVPNAVADSSIGPIMTPGIVTCCADQTVEQAAYLMSDRRLRRLVVVDIAGKIVGIVTLGDIANDASEELAGQTLGEIVEEP</sequence>
<feature type="domain" description="CBS" evidence="3">
    <location>
        <begin position="7"/>
        <end position="64"/>
    </location>
</feature>
<dbReference type="EMBL" id="FXYF01000014">
    <property type="protein sequence ID" value="SMX48859.1"/>
    <property type="molecule type" value="Genomic_DNA"/>
</dbReference>
<evidence type="ECO:0000259" key="3">
    <source>
        <dbReference type="PROSITE" id="PS51371"/>
    </source>
</evidence>
<proteinExistence type="predicted"/>
<dbReference type="InterPro" id="IPR051257">
    <property type="entry name" value="Diverse_CBS-Domain"/>
</dbReference>
<dbReference type="InterPro" id="IPR046342">
    <property type="entry name" value="CBS_dom_sf"/>
</dbReference>
<dbReference type="Pfam" id="PF00571">
    <property type="entry name" value="CBS"/>
    <property type="match status" value="2"/>
</dbReference>
<reference evidence="4 5" key="1">
    <citation type="submission" date="2017-05" db="EMBL/GenBank/DDBJ databases">
        <authorList>
            <person name="Song R."/>
            <person name="Chenine A.L."/>
            <person name="Ruprecht R.M."/>
        </authorList>
    </citation>
    <scope>NUCLEOTIDE SEQUENCE [LARGE SCALE GENOMIC DNA]</scope>
    <source>
        <strain evidence="4 5">CECT 8898</strain>
    </source>
</reference>
<evidence type="ECO:0000313" key="4">
    <source>
        <dbReference type="EMBL" id="SMX48859.1"/>
    </source>
</evidence>
<feature type="domain" description="CBS" evidence="3">
    <location>
        <begin position="70"/>
        <end position="126"/>
    </location>
</feature>
<gene>
    <name evidence="4" type="primary">hrp1</name>
    <name evidence="4" type="ORF">MAA8898_04141</name>
</gene>
<dbReference type="Gene3D" id="3.10.580.10">
    <property type="entry name" value="CBS-domain"/>
    <property type="match status" value="1"/>
</dbReference>
<dbReference type="PANTHER" id="PTHR43080:SF2">
    <property type="entry name" value="CBS DOMAIN-CONTAINING PROTEIN"/>
    <property type="match status" value="1"/>
</dbReference>
<dbReference type="OrthoDB" id="9802114at2"/>
<protein>
    <submittedName>
        <fullName evidence="4">Hypoxic response protein 1</fullName>
    </submittedName>
</protein>
<evidence type="ECO:0000256" key="1">
    <source>
        <dbReference type="ARBA" id="ARBA00023122"/>
    </source>
</evidence>
<dbReference type="SUPFAM" id="SSF54631">
    <property type="entry name" value="CBS-domain pair"/>
    <property type="match status" value="1"/>
</dbReference>
<dbReference type="AlphaFoldDB" id="A0A238L1G6"/>